<dbReference type="SUPFAM" id="SSF54593">
    <property type="entry name" value="Glyoxalase/Bleomycin resistance protein/Dihydroxybiphenyl dioxygenase"/>
    <property type="match status" value="1"/>
</dbReference>
<dbReference type="AlphaFoldDB" id="A0A3G3JTF3"/>
<dbReference type="InterPro" id="IPR052164">
    <property type="entry name" value="Anthracycline_SecMetBiosynth"/>
</dbReference>
<name>A0A3G3JTF3_9BACL</name>
<dbReference type="Gene3D" id="3.10.180.10">
    <property type="entry name" value="2,3-Dihydroxybiphenyl 1,2-Dioxygenase, domain 1"/>
    <property type="match status" value="1"/>
</dbReference>
<evidence type="ECO:0000313" key="3">
    <source>
        <dbReference type="Proteomes" id="UP000269097"/>
    </source>
</evidence>
<proteinExistence type="predicted"/>
<organism evidence="2 3">
    <name type="scientific">Cohnella candidum</name>
    <dbReference type="NCBI Taxonomy" id="2674991"/>
    <lineage>
        <taxon>Bacteria</taxon>
        <taxon>Bacillati</taxon>
        <taxon>Bacillota</taxon>
        <taxon>Bacilli</taxon>
        <taxon>Bacillales</taxon>
        <taxon>Paenibacillaceae</taxon>
        <taxon>Cohnella</taxon>
    </lineage>
</organism>
<protein>
    <submittedName>
        <fullName evidence="2">VOC family protein</fullName>
    </submittedName>
</protein>
<dbReference type="InterPro" id="IPR037523">
    <property type="entry name" value="VOC_core"/>
</dbReference>
<evidence type="ECO:0000259" key="1">
    <source>
        <dbReference type="PROSITE" id="PS51819"/>
    </source>
</evidence>
<dbReference type="Proteomes" id="UP000269097">
    <property type="component" value="Chromosome"/>
</dbReference>
<keyword evidence="3" id="KW-1185">Reference proteome</keyword>
<sequence length="121" mass="13433">MGKVLRFELQVPDPEHAVQFYSRIFGWQFVRMPGAHDYWFIRTGESEEPGIDGGLMRSPDGETRTTNSIEVRSIDRSLAQVVESGGNIVVPKTTVPGMGYFAYCTDDQGLLFGISETDPTA</sequence>
<feature type="domain" description="VOC" evidence="1">
    <location>
        <begin position="3"/>
        <end position="117"/>
    </location>
</feature>
<reference evidence="2 3" key="1">
    <citation type="submission" date="2018-10" db="EMBL/GenBank/DDBJ databases">
        <title>Genome Sequence of Cohnella sp.</title>
        <authorList>
            <person name="Srinivasan S."/>
            <person name="Kim M.K."/>
        </authorList>
    </citation>
    <scope>NUCLEOTIDE SEQUENCE [LARGE SCALE GENOMIC DNA]</scope>
    <source>
        <strain evidence="2 3">18JY8-7</strain>
    </source>
</reference>
<dbReference type="Pfam" id="PF00903">
    <property type="entry name" value="Glyoxalase"/>
    <property type="match status" value="1"/>
</dbReference>
<dbReference type="InterPro" id="IPR029068">
    <property type="entry name" value="Glyas_Bleomycin-R_OHBP_Dase"/>
</dbReference>
<dbReference type="EMBL" id="CP033433">
    <property type="protein sequence ID" value="AYQ71474.1"/>
    <property type="molecule type" value="Genomic_DNA"/>
</dbReference>
<dbReference type="PANTHER" id="PTHR33993:SF2">
    <property type="entry name" value="VOC DOMAIN-CONTAINING PROTEIN"/>
    <property type="match status" value="1"/>
</dbReference>
<evidence type="ECO:0000313" key="2">
    <source>
        <dbReference type="EMBL" id="AYQ71474.1"/>
    </source>
</evidence>
<dbReference type="CDD" id="cd07247">
    <property type="entry name" value="SgaA_N_like"/>
    <property type="match status" value="1"/>
</dbReference>
<dbReference type="PANTHER" id="PTHR33993">
    <property type="entry name" value="GLYOXALASE-RELATED"/>
    <property type="match status" value="1"/>
</dbReference>
<gene>
    <name evidence="2" type="ORF">EAV92_02060</name>
</gene>
<dbReference type="InterPro" id="IPR004360">
    <property type="entry name" value="Glyas_Fos-R_dOase_dom"/>
</dbReference>
<dbReference type="PROSITE" id="PS51819">
    <property type="entry name" value="VOC"/>
    <property type="match status" value="1"/>
</dbReference>
<dbReference type="RefSeq" id="WP_123039537.1">
    <property type="nucleotide sequence ID" value="NZ_CP033433.1"/>
</dbReference>
<dbReference type="KEGG" id="coh:EAV92_02060"/>
<accession>A0A3G3JTF3</accession>